<feature type="compositionally biased region" description="Low complexity" evidence="1">
    <location>
        <begin position="299"/>
        <end position="310"/>
    </location>
</feature>
<feature type="compositionally biased region" description="Basic and acidic residues" evidence="1">
    <location>
        <begin position="523"/>
        <end position="534"/>
    </location>
</feature>
<dbReference type="OrthoDB" id="3158032at2759"/>
<feature type="compositionally biased region" description="Pro residues" evidence="1">
    <location>
        <begin position="311"/>
        <end position="322"/>
    </location>
</feature>
<accession>M2PMX7</accession>
<name>M2PMX7_CERS8</name>
<feature type="compositionally biased region" description="Low complexity" evidence="1">
    <location>
        <begin position="492"/>
        <end position="506"/>
    </location>
</feature>
<gene>
    <name evidence="2" type="ORF">CERSUDRAFT_114438</name>
</gene>
<dbReference type="AlphaFoldDB" id="M2PMX7"/>
<feature type="region of interest" description="Disordered" evidence="1">
    <location>
        <begin position="393"/>
        <end position="423"/>
    </location>
</feature>
<evidence type="ECO:0000256" key="1">
    <source>
        <dbReference type="SAM" id="MobiDB-lite"/>
    </source>
</evidence>
<dbReference type="HOGENOM" id="CLU_421498_0_0_1"/>
<feature type="region of interest" description="Disordered" evidence="1">
    <location>
        <begin position="584"/>
        <end position="613"/>
    </location>
</feature>
<feature type="region of interest" description="Disordered" evidence="1">
    <location>
        <begin position="294"/>
        <end position="324"/>
    </location>
</feature>
<evidence type="ECO:0000313" key="2">
    <source>
        <dbReference type="EMBL" id="EMD37774.1"/>
    </source>
</evidence>
<sequence>MLGLTSRACTCSHAIASYALALVLHTCPHNPTLLSTALDLCLAYRLQHEARAVLHAFLELAIRPHPTAGHSCALAHPASSEFLVDLRAACAVQHPTMDNHTFVSILLDVLDESPREHREAWASKAVARLARGLRSSDSCGAYVALCSGLARHITISDSSKPQSKKRKCREVDEEQDSRLQGRLARWVKHILAHLYSHTQGPSSGQGDLKGEFRNILDFLLHVKPFALHVHQDGTTPAGSALASSLASLATYCLASPMVNNSHPEDIAALRSILQAARLVSETYEPLASIIFASPSQSLSDPDGSPTTPADTPTPPPSSPHAPPMQVLTSLTTSLRARALPHAEAALWSSALRHLDTLSLTMPRTAPAAHDTDALRACIAEEVDAAEARCFSRPRRRSESLKAQRRGPARAQEREQEQEGEDDEWEWEEMVGTWVRKRPAQQQHRLAKRRRVLQSEAEVIGDVEAGRVLRSHARKSEPAPRRVQRCSSQTNMAGALGRRAGLGAPRARSPESPLKSRVPSVRSRTPDEDGGRTEGEQEEEANAALHAQYRVFNFTSLLADAQTNCTVLHPHRGARHSFPGSFAHARQRTEAGPDGNVDAEEPQHTSCSARLPPRPKSRLRYGARRGWTCAQELSSEDALNLFALSSPAVAR</sequence>
<dbReference type="Proteomes" id="UP000016930">
    <property type="component" value="Unassembled WGS sequence"/>
</dbReference>
<feature type="region of interest" description="Disordered" evidence="1">
    <location>
        <begin position="469"/>
        <end position="540"/>
    </location>
</feature>
<organism evidence="2 3">
    <name type="scientific">Ceriporiopsis subvermispora (strain B)</name>
    <name type="common">White-rot fungus</name>
    <name type="synonym">Gelatoporia subvermispora</name>
    <dbReference type="NCBI Taxonomy" id="914234"/>
    <lineage>
        <taxon>Eukaryota</taxon>
        <taxon>Fungi</taxon>
        <taxon>Dikarya</taxon>
        <taxon>Basidiomycota</taxon>
        <taxon>Agaricomycotina</taxon>
        <taxon>Agaricomycetes</taxon>
        <taxon>Polyporales</taxon>
        <taxon>Gelatoporiaceae</taxon>
        <taxon>Gelatoporia</taxon>
    </lineage>
</organism>
<dbReference type="EMBL" id="KB445796">
    <property type="protein sequence ID" value="EMD37774.1"/>
    <property type="molecule type" value="Genomic_DNA"/>
</dbReference>
<protein>
    <submittedName>
        <fullName evidence="2">Uncharacterized protein</fullName>
    </submittedName>
</protein>
<keyword evidence="3" id="KW-1185">Reference proteome</keyword>
<reference evidence="2 3" key="1">
    <citation type="journal article" date="2012" name="Proc. Natl. Acad. Sci. U.S.A.">
        <title>Comparative genomics of Ceriporiopsis subvermispora and Phanerochaete chrysosporium provide insight into selective ligninolysis.</title>
        <authorList>
            <person name="Fernandez-Fueyo E."/>
            <person name="Ruiz-Duenas F.J."/>
            <person name="Ferreira P."/>
            <person name="Floudas D."/>
            <person name="Hibbett D.S."/>
            <person name="Canessa P."/>
            <person name="Larrondo L.F."/>
            <person name="James T.Y."/>
            <person name="Seelenfreund D."/>
            <person name="Lobos S."/>
            <person name="Polanco R."/>
            <person name="Tello M."/>
            <person name="Honda Y."/>
            <person name="Watanabe T."/>
            <person name="Watanabe T."/>
            <person name="Ryu J.S."/>
            <person name="Kubicek C.P."/>
            <person name="Schmoll M."/>
            <person name="Gaskell J."/>
            <person name="Hammel K.E."/>
            <person name="St John F.J."/>
            <person name="Vanden Wymelenberg A."/>
            <person name="Sabat G."/>
            <person name="Splinter BonDurant S."/>
            <person name="Syed K."/>
            <person name="Yadav J.S."/>
            <person name="Doddapaneni H."/>
            <person name="Subramanian V."/>
            <person name="Lavin J.L."/>
            <person name="Oguiza J.A."/>
            <person name="Perez G."/>
            <person name="Pisabarro A.G."/>
            <person name="Ramirez L."/>
            <person name="Santoyo F."/>
            <person name="Master E."/>
            <person name="Coutinho P.M."/>
            <person name="Henrissat B."/>
            <person name="Lombard V."/>
            <person name="Magnuson J.K."/>
            <person name="Kuees U."/>
            <person name="Hori C."/>
            <person name="Igarashi K."/>
            <person name="Samejima M."/>
            <person name="Held B.W."/>
            <person name="Barry K.W."/>
            <person name="LaButti K.M."/>
            <person name="Lapidus A."/>
            <person name="Lindquist E.A."/>
            <person name="Lucas S.M."/>
            <person name="Riley R."/>
            <person name="Salamov A.A."/>
            <person name="Hoffmeister D."/>
            <person name="Schwenk D."/>
            <person name="Hadar Y."/>
            <person name="Yarden O."/>
            <person name="de Vries R.P."/>
            <person name="Wiebenga A."/>
            <person name="Stenlid J."/>
            <person name="Eastwood D."/>
            <person name="Grigoriev I.V."/>
            <person name="Berka R.M."/>
            <person name="Blanchette R.A."/>
            <person name="Kersten P."/>
            <person name="Martinez A.T."/>
            <person name="Vicuna R."/>
            <person name="Cullen D."/>
        </authorList>
    </citation>
    <scope>NUCLEOTIDE SEQUENCE [LARGE SCALE GENOMIC DNA]</scope>
    <source>
        <strain evidence="2 3">B</strain>
    </source>
</reference>
<proteinExistence type="predicted"/>
<evidence type="ECO:0000313" key="3">
    <source>
        <dbReference type="Proteomes" id="UP000016930"/>
    </source>
</evidence>